<dbReference type="InterPro" id="IPR003477">
    <property type="entry name" value="PemK-like"/>
</dbReference>
<evidence type="ECO:0000313" key="4">
    <source>
        <dbReference type="Proteomes" id="UP001235849"/>
    </source>
</evidence>
<keyword evidence="2" id="KW-1277">Toxin-antitoxin system</keyword>
<protein>
    <submittedName>
        <fullName evidence="3">Type II toxin-antitoxin system PemK/MazF family toxin</fullName>
    </submittedName>
</protein>
<name>A0ABT7B323_9CYAN</name>
<dbReference type="Gene3D" id="2.30.30.110">
    <property type="match status" value="1"/>
</dbReference>
<dbReference type="EMBL" id="JAQOSO010000003">
    <property type="protein sequence ID" value="MDJ1172703.1"/>
    <property type="molecule type" value="Genomic_DNA"/>
</dbReference>
<comment type="similarity">
    <text evidence="1">Belongs to the PemK/MazF family.</text>
</comment>
<keyword evidence="4" id="KW-1185">Reference proteome</keyword>
<gene>
    <name evidence="3" type="ORF">PMG25_01185</name>
</gene>
<evidence type="ECO:0000256" key="1">
    <source>
        <dbReference type="ARBA" id="ARBA00007521"/>
    </source>
</evidence>
<proteinExistence type="inferred from homology"/>
<evidence type="ECO:0000313" key="3">
    <source>
        <dbReference type="EMBL" id="MDJ1172703.1"/>
    </source>
</evidence>
<dbReference type="Proteomes" id="UP001235849">
    <property type="component" value="Unassembled WGS sequence"/>
</dbReference>
<sequence length="111" mass="12300">MNILRGDVVVCDLNPVVGTEQAGVRPAVVVQMDRANKASPHTIIVPLTSKIRHTHALIWWDSQPEKLPADIRALLSQPDTEQVVSVDCIAYPYITKTHSIAYSLHRHLSKG</sequence>
<organism evidence="3 4">
    <name type="scientific">Roseofilum capinflatum BLCC-M114</name>
    <dbReference type="NCBI Taxonomy" id="3022440"/>
    <lineage>
        <taxon>Bacteria</taxon>
        <taxon>Bacillati</taxon>
        <taxon>Cyanobacteriota</taxon>
        <taxon>Cyanophyceae</taxon>
        <taxon>Desertifilales</taxon>
        <taxon>Desertifilaceae</taxon>
        <taxon>Roseofilum</taxon>
        <taxon>Roseofilum capinflatum</taxon>
    </lineage>
</organism>
<accession>A0ABT7B323</accession>
<evidence type="ECO:0000256" key="2">
    <source>
        <dbReference type="ARBA" id="ARBA00022649"/>
    </source>
</evidence>
<dbReference type="PANTHER" id="PTHR33988">
    <property type="entry name" value="ENDORIBONUCLEASE MAZF-RELATED"/>
    <property type="match status" value="1"/>
</dbReference>
<dbReference type="PANTHER" id="PTHR33988:SF2">
    <property type="entry name" value="ENDORIBONUCLEASE MAZF"/>
    <property type="match status" value="1"/>
</dbReference>
<dbReference type="SUPFAM" id="SSF50118">
    <property type="entry name" value="Cell growth inhibitor/plasmid maintenance toxic component"/>
    <property type="match status" value="1"/>
</dbReference>
<dbReference type="Pfam" id="PF02452">
    <property type="entry name" value="PemK_toxin"/>
    <property type="match status" value="1"/>
</dbReference>
<dbReference type="InterPro" id="IPR011067">
    <property type="entry name" value="Plasmid_toxin/cell-grow_inhib"/>
</dbReference>
<reference evidence="3 4" key="1">
    <citation type="submission" date="2023-01" db="EMBL/GenBank/DDBJ databases">
        <title>Novel diversity within Roseofilum (Cyanobacteria; Desertifilaceae) from marine benthic mats with descriptions of four novel species.</title>
        <authorList>
            <person name="Wang Y."/>
            <person name="Berthold D.E."/>
            <person name="Hu J."/>
            <person name="Lefler F.W."/>
            <person name="Laughinghouse H.D. IV."/>
        </authorList>
    </citation>
    <scope>NUCLEOTIDE SEQUENCE [LARGE SCALE GENOMIC DNA]</scope>
    <source>
        <strain evidence="3 4">BLCC-M114</strain>
    </source>
</reference>
<comment type="caution">
    <text evidence="3">The sequence shown here is derived from an EMBL/GenBank/DDBJ whole genome shotgun (WGS) entry which is preliminary data.</text>
</comment>